<dbReference type="OrthoDB" id="10556822at2759"/>
<organism evidence="1 2">
    <name type="scientific">Passalora fulva</name>
    <name type="common">Tomato leaf mold</name>
    <name type="synonym">Cladosporium fulvum</name>
    <dbReference type="NCBI Taxonomy" id="5499"/>
    <lineage>
        <taxon>Eukaryota</taxon>
        <taxon>Fungi</taxon>
        <taxon>Dikarya</taxon>
        <taxon>Ascomycota</taxon>
        <taxon>Pezizomycotina</taxon>
        <taxon>Dothideomycetes</taxon>
        <taxon>Dothideomycetidae</taxon>
        <taxon>Mycosphaerellales</taxon>
        <taxon>Mycosphaerellaceae</taxon>
        <taxon>Fulvia</taxon>
    </lineage>
</organism>
<accession>A0A9Q8LB57</accession>
<name>A0A9Q8LB57_PASFU</name>
<dbReference type="GeneID" id="71983139"/>
<reference evidence="1" key="1">
    <citation type="submission" date="2021-12" db="EMBL/GenBank/DDBJ databases">
        <authorList>
            <person name="Zaccaron A."/>
            <person name="Stergiopoulos I."/>
        </authorList>
    </citation>
    <scope>NUCLEOTIDE SEQUENCE</scope>
    <source>
        <strain evidence="1">Race5_Kim</strain>
    </source>
</reference>
<keyword evidence="2" id="KW-1185">Reference proteome</keyword>
<reference evidence="1" key="2">
    <citation type="journal article" date="2022" name="Microb. Genom.">
        <title>A chromosome-scale genome assembly of the tomato pathogen Cladosporium fulvum reveals a compartmentalized genome architecture and the presence of a dispensable chromosome.</title>
        <authorList>
            <person name="Zaccaron A.Z."/>
            <person name="Chen L.H."/>
            <person name="Samaras A."/>
            <person name="Stergiopoulos I."/>
        </authorList>
    </citation>
    <scope>NUCLEOTIDE SEQUENCE</scope>
    <source>
        <strain evidence="1">Race5_Kim</strain>
    </source>
</reference>
<dbReference type="Proteomes" id="UP000756132">
    <property type="component" value="Chromosome 2"/>
</dbReference>
<sequence length="132" mass="14906">MDNSPLNRFPARVRTRIYKLALVDQKDIHINLLDDSAKAKANVMPIKIPKRVRRGPVGPLQGLPQTCKALRQETHKMCLAENKLICYTHHLERTASGLAADQEGGRIYYHQVLALTGLEEAPQQSCPFYKDT</sequence>
<gene>
    <name evidence="1" type="ORF">CLAFUR5_03261</name>
</gene>
<proteinExistence type="predicted"/>
<dbReference type="KEGG" id="ffu:CLAFUR5_03261"/>
<dbReference type="AlphaFoldDB" id="A0A9Q8LB57"/>
<dbReference type="EMBL" id="CP090164">
    <property type="protein sequence ID" value="UJO13523.1"/>
    <property type="molecule type" value="Genomic_DNA"/>
</dbReference>
<evidence type="ECO:0000313" key="2">
    <source>
        <dbReference type="Proteomes" id="UP000756132"/>
    </source>
</evidence>
<dbReference type="RefSeq" id="XP_047757889.1">
    <property type="nucleotide sequence ID" value="XM_047902409.1"/>
</dbReference>
<protein>
    <submittedName>
        <fullName evidence="1">Uncharacterized protein</fullName>
    </submittedName>
</protein>
<evidence type="ECO:0000313" key="1">
    <source>
        <dbReference type="EMBL" id="UJO13523.1"/>
    </source>
</evidence>